<organism evidence="5 6">
    <name type="scientific">Daphnia magna</name>
    <dbReference type="NCBI Taxonomy" id="35525"/>
    <lineage>
        <taxon>Eukaryota</taxon>
        <taxon>Metazoa</taxon>
        <taxon>Ecdysozoa</taxon>
        <taxon>Arthropoda</taxon>
        <taxon>Crustacea</taxon>
        <taxon>Branchiopoda</taxon>
        <taxon>Diplostraca</taxon>
        <taxon>Cladocera</taxon>
        <taxon>Anomopoda</taxon>
        <taxon>Daphniidae</taxon>
        <taxon>Daphnia</taxon>
    </lineage>
</organism>
<dbReference type="EMBL" id="JAOYFB010000003">
    <property type="protein sequence ID" value="KAK4010577.1"/>
    <property type="molecule type" value="Genomic_DNA"/>
</dbReference>
<evidence type="ECO:0000256" key="4">
    <source>
        <dbReference type="ARBA" id="ARBA00022884"/>
    </source>
</evidence>
<dbReference type="Proteomes" id="UP001234178">
    <property type="component" value="Unassembled WGS sequence"/>
</dbReference>
<proteinExistence type="predicted"/>
<sequence length="436" mass="48853">MFSPIVRSAQRISIRNWAHSSSSLASLQVDVKCIASIKEQPSPGNSGQNLTKPARRVSSVAAESKFDASVLESRLACSTLLEDTDENACVVQETSKIDVYHHFHSKTESRIEEKSKWQEVKRQQALKKFRAAEQMLMKNDATACKLFQAIKAPLLELERYRASALIDRKACRTLISHVSDIQDPSASIVIGNPGAGILSSELLKQGAKQLLLFECNPEIRAHLQKIHKDDPVEVSNQYLFGSHFRSQDTTHALSTLLESQSCTRVKIILSLTNPTQARDLLENYTTGHIPYDNKDVEIYLIVEKGYGDKLDALEKSDPTGKRIKFASAWRTFIKTELLCTLPADSFFPTFAPLGFGIKGRSKRDPNVAVLRCTFRSIAGFGRHLNSDERHLYNIFIRHVMTTSTAKVAHSLEKWTPGIGIRLIRQEHAGRKRIGLT</sequence>
<keyword evidence="1" id="KW-0489">Methyltransferase</keyword>
<dbReference type="PANTHER" id="PTHR11727">
    <property type="entry name" value="DIMETHYLADENOSINE TRANSFERASE"/>
    <property type="match status" value="1"/>
</dbReference>
<evidence type="ECO:0000313" key="6">
    <source>
        <dbReference type="Proteomes" id="UP001234178"/>
    </source>
</evidence>
<protein>
    <recommendedName>
        <fullName evidence="7">rRNA adenine N(6)-methyltransferase</fullName>
    </recommendedName>
</protein>
<name>A0ABQ9ZCF0_9CRUS</name>
<dbReference type="SUPFAM" id="SSF53335">
    <property type="entry name" value="S-adenosyl-L-methionine-dependent methyltransferases"/>
    <property type="match status" value="1"/>
</dbReference>
<accession>A0ABQ9ZCF0</accession>
<evidence type="ECO:0000256" key="3">
    <source>
        <dbReference type="ARBA" id="ARBA00022691"/>
    </source>
</evidence>
<keyword evidence="6" id="KW-1185">Reference proteome</keyword>
<dbReference type="InterPro" id="IPR029063">
    <property type="entry name" value="SAM-dependent_MTases_sf"/>
</dbReference>
<gene>
    <name evidence="5" type="ORF">OUZ56_019719</name>
</gene>
<keyword evidence="4" id="KW-0694">RNA-binding</keyword>
<keyword evidence="3" id="KW-0949">S-adenosyl-L-methionine</keyword>
<dbReference type="PANTHER" id="PTHR11727:SF17">
    <property type="entry name" value="DIMETHYLADENOSINE TRANSFERASE 1, MITOCHONDRIAL"/>
    <property type="match status" value="1"/>
</dbReference>
<evidence type="ECO:0008006" key="7">
    <source>
        <dbReference type="Google" id="ProtNLM"/>
    </source>
</evidence>
<comment type="caution">
    <text evidence="5">The sequence shown here is derived from an EMBL/GenBank/DDBJ whole genome shotgun (WGS) entry which is preliminary data.</text>
</comment>
<keyword evidence="2" id="KW-0808">Transferase</keyword>
<dbReference type="Gene3D" id="3.40.50.150">
    <property type="entry name" value="Vaccinia Virus protein VP39"/>
    <property type="match status" value="1"/>
</dbReference>
<evidence type="ECO:0000313" key="5">
    <source>
        <dbReference type="EMBL" id="KAK4010577.1"/>
    </source>
</evidence>
<evidence type="ECO:0000256" key="1">
    <source>
        <dbReference type="ARBA" id="ARBA00022603"/>
    </source>
</evidence>
<reference evidence="5 6" key="1">
    <citation type="journal article" date="2023" name="Nucleic Acids Res.">
        <title>The hologenome of Daphnia magna reveals possible DNA methylation and microbiome-mediated evolution of the host genome.</title>
        <authorList>
            <person name="Chaturvedi A."/>
            <person name="Li X."/>
            <person name="Dhandapani V."/>
            <person name="Marshall H."/>
            <person name="Kissane S."/>
            <person name="Cuenca-Cambronero M."/>
            <person name="Asole G."/>
            <person name="Calvet F."/>
            <person name="Ruiz-Romero M."/>
            <person name="Marangio P."/>
            <person name="Guigo R."/>
            <person name="Rago D."/>
            <person name="Mirbahai L."/>
            <person name="Eastwood N."/>
            <person name="Colbourne J.K."/>
            <person name="Zhou J."/>
            <person name="Mallon E."/>
            <person name="Orsini L."/>
        </authorList>
    </citation>
    <scope>NUCLEOTIDE SEQUENCE [LARGE SCALE GENOMIC DNA]</scope>
    <source>
        <strain evidence="5">LRV0_1</strain>
    </source>
</reference>
<dbReference type="InterPro" id="IPR001737">
    <property type="entry name" value="KsgA/Erm"/>
</dbReference>
<evidence type="ECO:0000256" key="2">
    <source>
        <dbReference type="ARBA" id="ARBA00022679"/>
    </source>
</evidence>